<feature type="transmembrane region" description="Helical" evidence="2">
    <location>
        <begin position="21"/>
        <end position="44"/>
    </location>
</feature>
<dbReference type="AlphaFoldDB" id="A0A2H3EAS3"/>
<dbReference type="InParanoid" id="A0A2H3EAS3"/>
<feature type="compositionally biased region" description="Low complexity" evidence="1">
    <location>
        <begin position="298"/>
        <end position="322"/>
    </location>
</feature>
<keyword evidence="2" id="KW-1133">Transmembrane helix</keyword>
<feature type="compositionally biased region" description="Polar residues" evidence="1">
    <location>
        <begin position="423"/>
        <end position="432"/>
    </location>
</feature>
<sequence>MHVDLHLTARASDDKGISRQTIIIIAVCAAVGGLIILAVVVRIIRSAYARSAAQTAPLPPVQPLAHHREHQLAKFYRDNTSRPSTAYDPSNLTAPRPFASDASSIRTSKASLLVPDSPGPSSPSRHASSLNACDAAEEISLNNAPMELDVPNPFFQVSTRASSSTIGSSENSHTSPETPPLQSSASISRLPHHQARSTSSARPSSARRPRPLSLASSTHTVASKSSRNNLRTGVPHGPHNQVQIVLPAPLAPNIYPNDEIGPYKHVDDGGYGRLSVVDQWAPRTYRSEGSLTGESRRSFGSTEPRPSSSSSQASTHSQSLPSRHPRRINSNLSSNSLHPTSPATPPTSSSPTYHSPPPPVPRIPSMYNNIGAGDSEAPPLRGRPRDVSIPAAVPSRDISLPDPDNAERSTTHSNPPKHRTLSKKNANSRGRT</sequence>
<name>A0A2H3EAS3_ARMGA</name>
<proteinExistence type="predicted"/>
<organism evidence="3 4">
    <name type="scientific">Armillaria gallica</name>
    <name type="common">Bulbous honey fungus</name>
    <name type="synonym">Armillaria bulbosa</name>
    <dbReference type="NCBI Taxonomy" id="47427"/>
    <lineage>
        <taxon>Eukaryota</taxon>
        <taxon>Fungi</taxon>
        <taxon>Dikarya</taxon>
        <taxon>Basidiomycota</taxon>
        <taxon>Agaricomycotina</taxon>
        <taxon>Agaricomycetes</taxon>
        <taxon>Agaricomycetidae</taxon>
        <taxon>Agaricales</taxon>
        <taxon>Marasmiineae</taxon>
        <taxon>Physalacriaceae</taxon>
        <taxon>Armillaria</taxon>
    </lineage>
</organism>
<feature type="region of interest" description="Disordered" evidence="1">
    <location>
        <begin position="77"/>
        <end position="131"/>
    </location>
</feature>
<feature type="compositionally biased region" description="Low complexity" evidence="1">
    <location>
        <begin position="329"/>
        <end position="353"/>
    </location>
</feature>
<feature type="compositionally biased region" description="Polar residues" evidence="1">
    <location>
        <begin position="81"/>
        <end position="93"/>
    </location>
</feature>
<gene>
    <name evidence="3" type="ORF">ARMGADRAFT_1160098</name>
</gene>
<dbReference type="OMA" id="PLAPNIY"/>
<protein>
    <submittedName>
        <fullName evidence="3">Uncharacterized protein</fullName>
    </submittedName>
</protein>
<keyword evidence="2" id="KW-0472">Membrane</keyword>
<feature type="region of interest" description="Disordered" evidence="1">
    <location>
        <begin position="287"/>
        <end position="432"/>
    </location>
</feature>
<feature type="compositionally biased region" description="Polar residues" evidence="1">
    <location>
        <begin position="101"/>
        <end position="110"/>
    </location>
</feature>
<feature type="compositionally biased region" description="Polar residues" evidence="1">
    <location>
        <begin position="219"/>
        <end position="231"/>
    </location>
</feature>
<dbReference type="Proteomes" id="UP000217790">
    <property type="component" value="Unassembled WGS sequence"/>
</dbReference>
<reference evidence="4" key="1">
    <citation type="journal article" date="2017" name="Nat. Ecol. Evol.">
        <title>Genome expansion and lineage-specific genetic innovations in the forest pathogenic fungi Armillaria.</title>
        <authorList>
            <person name="Sipos G."/>
            <person name="Prasanna A.N."/>
            <person name="Walter M.C."/>
            <person name="O'Connor E."/>
            <person name="Balint B."/>
            <person name="Krizsan K."/>
            <person name="Kiss B."/>
            <person name="Hess J."/>
            <person name="Varga T."/>
            <person name="Slot J."/>
            <person name="Riley R."/>
            <person name="Boka B."/>
            <person name="Rigling D."/>
            <person name="Barry K."/>
            <person name="Lee J."/>
            <person name="Mihaltcheva S."/>
            <person name="LaButti K."/>
            <person name="Lipzen A."/>
            <person name="Waldron R."/>
            <person name="Moloney N.M."/>
            <person name="Sperisen C."/>
            <person name="Kredics L."/>
            <person name="Vagvoelgyi C."/>
            <person name="Patrignani A."/>
            <person name="Fitzpatrick D."/>
            <person name="Nagy I."/>
            <person name="Doyle S."/>
            <person name="Anderson J.B."/>
            <person name="Grigoriev I.V."/>
            <person name="Gueldener U."/>
            <person name="Muensterkoetter M."/>
            <person name="Nagy L.G."/>
        </authorList>
    </citation>
    <scope>NUCLEOTIDE SEQUENCE [LARGE SCALE GENOMIC DNA]</scope>
    <source>
        <strain evidence="4">Ar21-2</strain>
    </source>
</reference>
<feature type="compositionally biased region" description="Polar residues" evidence="1">
    <location>
        <begin position="170"/>
        <end position="187"/>
    </location>
</feature>
<feature type="compositionally biased region" description="Low complexity" evidence="1">
    <location>
        <begin position="159"/>
        <end position="169"/>
    </location>
</feature>
<keyword evidence="4" id="KW-1185">Reference proteome</keyword>
<keyword evidence="2" id="KW-0812">Transmembrane</keyword>
<feature type="region of interest" description="Disordered" evidence="1">
    <location>
        <begin position="159"/>
        <end position="240"/>
    </location>
</feature>
<feature type="compositionally biased region" description="Polar residues" evidence="1">
    <location>
        <begin position="122"/>
        <end position="131"/>
    </location>
</feature>
<evidence type="ECO:0000313" key="3">
    <source>
        <dbReference type="EMBL" id="PBL00813.1"/>
    </source>
</evidence>
<evidence type="ECO:0000256" key="2">
    <source>
        <dbReference type="SAM" id="Phobius"/>
    </source>
</evidence>
<dbReference type="OrthoDB" id="3270653at2759"/>
<dbReference type="EMBL" id="KZ293646">
    <property type="protein sequence ID" value="PBL00813.1"/>
    <property type="molecule type" value="Genomic_DNA"/>
</dbReference>
<accession>A0A2H3EAS3</accession>
<evidence type="ECO:0000256" key="1">
    <source>
        <dbReference type="SAM" id="MobiDB-lite"/>
    </source>
</evidence>
<evidence type="ECO:0000313" key="4">
    <source>
        <dbReference type="Proteomes" id="UP000217790"/>
    </source>
</evidence>